<name>A0A9D1FTZ6_9BACT</name>
<reference evidence="5" key="1">
    <citation type="submission" date="2020-10" db="EMBL/GenBank/DDBJ databases">
        <authorList>
            <person name="Gilroy R."/>
        </authorList>
    </citation>
    <scope>NUCLEOTIDE SEQUENCE</scope>
    <source>
        <strain evidence="5">CHK152-2994</strain>
    </source>
</reference>
<evidence type="ECO:0000256" key="3">
    <source>
        <dbReference type="RuleBase" id="RU361196"/>
    </source>
</evidence>
<keyword evidence="2 3" id="KW-0119">Carbohydrate metabolism</keyword>
<evidence type="ECO:0000313" key="5">
    <source>
        <dbReference type="EMBL" id="HIS82064.1"/>
    </source>
</evidence>
<organism evidence="5 6">
    <name type="scientific">Candidatus Scatenecus faecavium</name>
    <dbReference type="NCBI Taxonomy" id="2840915"/>
    <lineage>
        <taxon>Bacteria</taxon>
        <taxon>Candidatus Scatenecus</taxon>
    </lineage>
</organism>
<dbReference type="PANTHER" id="PTHR36306:SF1">
    <property type="entry name" value="ALPHA-AMYLASE-RELATED"/>
    <property type="match status" value="1"/>
</dbReference>
<sequence>MMSQTKKLSIAFYWHMHQPVYQLTPDGDFLMPWVRLHAVKDYYAMAELLNKFKKIKLNFNLVPVLLDSLIDYGENGIHDLHSRITVKSVNDLNDDDKEFILNNFFDAGYQTMIFPNEEYNRLYQKRISKSECSLDIFSDQEYSDLMALFNLAWFDPDLKNKYPDLKKLIKKGKNYTLEDRQNIIEIQREIIRKIIPTYKKLLSKNRIEITTSPYYHPILPILLDINGIKKSFNEDLPVDLKMGLDAKVQTELAIKRIEELFGKRPKGIWPSEHCVSPKMLDMFKNLGIEWTISDEGILSSSIETEFVRDFKGYLEDPYHLLKSYEYKNGLKMIFRDAVIPNLISFEYPNHDAELAANDLYDRIKVAQAKLLTSPDENHLITIAMDGENCWENYPQDGFVFLKKLYKLIEEDKSLETVLISEYLEKEKHHKPLNKIYAGSWINRNFKLWIDEPLKNLAWSYLKQVRDDFSAFVKKNPLHPNIEQARKELFICEGSDWFWWYGEPNDSGRDNIFDYLFREHLKNIYIFLGLEPPAYLDTPLISAITKPSRYPKGEIKPAMNGTASMDDSWLNAGCIDIPDGPLLRESKFFDRICFGYDKDNLYLRFYVNDYIHKNPELIEKTFQIYLYARNTDRKQTLSPIRLINKTESILPISKEKFHNELQIAVKSKKVQLIRLIKSIPNNLWVLKNSKDIKSVYDEVIDLQIPFDVFDIGAGETMEFCVVNANYGVKDFFIPNDMLLTITRERE</sequence>
<comment type="similarity">
    <text evidence="1 3">Belongs to the glycosyl hydrolase 57 family.</text>
</comment>
<dbReference type="GO" id="GO:0005975">
    <property type="term" value="P:carbohydrate metabolic process"/>
    <property type="evidence" value="ECO:0007669"/>
    <property type="project" value="InterPro"/>
</dbReference>
<protein>
    <recommendedName>
        <fullName evidence="4">Glycoside hydrolase family 57 N-terminal domain-containing protein</fullName>
    </recommendedName>
</protein>
<dbReference type="InterPro" id="IPR052046">
    <property type="entry name" value="GH57_Enzymes"/>
</dbReference>
<dbReference type="InterPro" id="IPR004300">
    <property type="entry name" value="Glyco_hydro_57_N"/>
</dbReference>
<dbReference type="Pfam" id="PF03065">
    <property type="entry name" value="Glyco_hydro_57"/>
    <property type="match status" value="1"/>
</dbReference>
<evidence type="ECO:0000256" key="2">
    <source>
        <dbReference type="ARBA" id="ARBA00023277"/>
    </source>
</evidence>
<evidence type="ECO:0000256" key="1">
    <source>
        <dbReference type="ARBA" id="ARBA00006821"/>
    </source>
</evidence>
<dbReference type="AlphaFoldDB" id="A0A9D1FTZ6"/>
<dbReference type="SUPFAM" id="SSF88713">
    <property type="entry name" value="Glycoside hydrolase/deacetylase"/>
    <property type="match status" value="1"/>
</dbReference>
<proteinExistence type="inferred from homology"/>
<reference evidence="5" key="2">
    <citation type="journal article" date="2021" name="PeerJ">
        <title>Extensive microbial diversity within the chicken gut microbiome revealed by metagenomics and culture.</title>
        <authorList>
            <person name="Gilroy R."/>
            <person name="Ravi A."/>
            <person name="Getino M."/>
            <person name="Pursley I."/>
            <person name="Horton D.L."/>
            <person name="Alikhan N.F."/>
            <person name="Baker D."/>
            <person name="Gharbi K."/>
            <person name="Hall N."/>
            <person name="Watson M."/>
            <person name="Adriaenssens E.M."/>
            <person name="Foster-Nyarko E."/>
            <person name="Jarju S."/>
            <person name="Secka A."/>
            <person name="Antonio M."/>
            <person name="Oren A."/>
            <person name="Chaudhuri R.R."/>
            <person name="La Ragione R."/>
            <person name="Hildebrand F."/>
            <person name="Pallen M.J."/>
        </authorList>
    </citation>
    <scope>NUCLEOTIDE SEQUENCE</scope>
    <source>
        <strain evidence="5">CHK152-2994</strain>
    </source>
</reference>
<comment type="caution">
    <text evidence="5">The sequence shown here is derived from an EMBL/GenBank/DDBJ whole genome shotgun (WGS) entry which is preliminary data.</text>
</comment>
<feature type="domain" description="Glycoside hydrolase family 57 N-terminal" evidence="4">
    <location>
        <begin position="11"/>
        <end position="428"/>
    </location>
</feature>
<evidence type="ECO:0000259" key="4">
    <source>
        <dbReference type="Pfam" id="PF03065"/>
    </source>
</evidence>
<dbReference type="PANTHER" id="PTHR36306">
    <property type="entry name" value="ALPHA-AMYLASE-RELATED-RELATED"/>
    <property type="match status" value="1"/>
</dbReference>
<dbReference type="GO" id="GO:0003824">
    <property type="term" value="F:catalytic activity"/>
    <property type="evidence" value="ECO:0007669"/>
    <property type="project" value="InterPro"/>
</dbReference>
<gene>
    <name evidence="5" type="ORF">IAD41_00425</name>
</gene>
<dbReference type="CDD" id="cd10796">
    <property type="entry name" value="GH57N_APU"/>
    <property type="match status" value="1"/>
</dbReference>
<dbReference type="Proteomes" id="UP000824139">
    <property type="component" value="Unassembled WGS sequence"/>
</dbReference>
<dbReference type="Gene3D" id="3.20.110.10">
    <property type="entry name" value="Glycoside hydrolase 38, N terminal domain"/>
    <property type="match status" value="1"/>
</dbReference>
<evidence type="ECO:0000313" key="6">
    <source>
        <dbReference type="Proteomes" id="UP000824139"/>
    </source>
</evidence>
<dbReference type="EMBL" id="DVJO01000011">
    <property type="protein sequence ID" value="HIS82064.1"/>
    <property type="molecule type" value="Genomic_DNA"/>
</dbReference>
<dbReference type="InterPro" id="IPR011330">
    <property type="entry name" value="Glyco_hydro/deAcase_b/a-brl"/>
</dbReference>
<dbReference type="InterPro" id="IPR027291">
    <property type="entry name" value="Glyco_hydro_38_N_sf"/>
</dbReference>
<accession>A0A9D1FTZ6</accession>